<organism evidence="3 4">
    <name type="scientific">Schistosoma margrebowiei</name>
    <dbReference type="NCBI Taxonomy" id="48269"/>
    <lineage>
        <taxon>Eukaryota</taxon>
        <taxon>Metazoa</taxon>
        <taxon>Spiralia</taxon>
        <taxon>Lophotrochozoa</taxon>
        <taxon>Platyhelminthes</taxon>
        <taxon>Trematoda</taxon>
        <taxon>Digenea</taxon>
        <taxon>Strigeidida</taxon>
        <taxon>Schistosomatoidea</taxon>
        <taxon>Schistosomatidae</taxon>
        <taxon>Schistosoma</taxon>
    </lineage>
</organism>
<dbReference type="GO" id="GO:0005737">
    <property type="term" value="C:cytoplasm"/>
    <property type="evidence" value="ECO:0007669"/>
    <property type="project" value="TreeGrafter"/>
</dbReference>
<dbReference type="PROSITE" id="PS50132">
    <property type="entry name" value="RGS"/>
    <property type="match status" value="1"/>
</dbReference>
<evidence type="ECO:0000256" key="1">
    <source>
        <dbReference type="SAM" id="MobiDB-lite"/>
    </source>
</evidence>
<dbReference type="WBParaSite" id="SMRG1_46940.1">
    <property type="protein sequence ID" value="SMRG1_46940.1"/>
    <property type="gene ID" value="SMRG1_46940"/>
</dbReference>
<evidence type="ECO:0000259" key="2">
    <source>
        <dbReference type="PROSITE" id="PS50132"/>
    </source>
</evidence>
<dbReference type="GO" id="GO:0009966">
    <property type="term" value="P:regulation of signal transduction"/>
    <property type="evidence" value="ECO:0007669"/>
    <property type="project" value="InterPro"/>
</dbReference>
<feature type="compositionally biased region" description="Polar residues" evidence="1">
    <location>
        <begin position="162"/>
        <end position="187"/>
    </location>
</feature>
<dbReference type="InterPro" id="IPR036305">
    <property type="entry name" value="RGS_sf"/>
</dbReference>
<sequence length="1481" mass="173728">MDLLANFNDLEECLISDDLFENYFNYFLSLPVFSLKLQYNRLSGEFTLTDSRELDTEKSSRLGLSEEDRERVIKWAESERLPYFMRSDIYRELLLCKFLIAPLELNTDLIDYWEPFSADLASTLGCHPGVSRHTYTSWTTDLSTYDDETESSYDYSSEKNSKSTPINSNQSNNEIPNIVNESVSYESFDTPKSERRKSREYSKYFKTRRLTMFECTLGKMNDLNRPSPLIEQTSCDENSHTTNNNNNKKYRRQSEPIKSLNYYYHQYSYSKNDPFKTIEHIQQSLKQLNEGKLNSNKTSSTTTTTTNSSSSSKKSKSLIFNIDNNNNNCNSNSNGDSNDNTKSILYDEIDEKNIFHEIQAMEQRQNIPMQQLKELLLSSRDGMKDFMAFLVTTNGIHLVDFWLDCEAIKMISSMQNSSYESIKLKFNLLRDLEDRYLLQLTSKAREKLFTSINTISDYFLTNYHHKNNNPNESYLYQLGNIMFNCVQYDCLRRLRSYWLPRWLLHWERIINHCQFLPNQYGGSNLFYIPSYCSLMKSNYTLSSNALTENVSINSSDNEQDNDLDLIDHYNYHNDYDPNGYYDEYQSNEVFKDNDHSSLQTTEKSTKLTNDEKLWNKEIYDIVIKHALTKNGLIQSDYNRDILRNMSKQRLLSYAPSSTLNSSHRNIKLSRMSSTTTTTPTPTPTKYTSTIPFFKRLNISWTIPYDPNDLIGLKLYPGLKWEHLKQINNYQLLSSSIQMNIINNSINHNHSILIDSLISTLGINNNDYLNENHQIKSSFKQDLINKKKMESFLNKEKLTSFIHLKEKKNSMEEMLKKKCLIAIYGDAASGGPFQFYLERNGLERQNRILGFLQAIYDYSRQNLSLMANRFTKLTKIWYIVNNFLKSNSRWSIDIDSLLVKSIIEIIQVKKDTTPIQIFDTIKYICLNEIYPFWIEYMKFDAFQFVHASHKSKNEDYMMPKSSNDFDVLLDENSNLIVQRKPIEIPTTNTSSDQLKRSHSWDQLTPSEKEERIRMKLEQVRITEKERRKAVLAARKRQREALKPKKQDSSLSGLVKLTESDEETRLIKQTENQLESQSRRISNQVFNLKSMLDNKLLISMFQEWLKTLDQSEFNYNSSNNLAFILEVNQYLTITKNQLNMEKLKQRIDKANYIYDNYLRISCEKPIELPEKFIKRLDQEKDRPTSATLKGLRDHHLNSLYSLFNEFLNVTAKKLGLSVSQLCQMPEIELIPLVVTPKTLNQAAETKQKFSIKMRPMLEDKEELSKLLKRAAFQPPDFKLILFYQYLVDYGFKENCPLIDQDLIFHIEILRFEELHRGHVEHSLIRKKVLCILQTFLESVFPPQIQIGLPNEVINRLVGRIHRQTDHKGPISLNLFDEAVRLTFNEILPFWAGFKRNILCKSSSTQSRTQSTMKSDYHQIHGTPWLSSPLTYKYHEVLENRLKAHQDWKLPSTEIQLPNMPHDKEANSFTYSIRKGVDWQNVGH</sequence>
<feature type="compositionally biased region" description="Low complexity" evidence="1">
    <location>
        <begin position="294"/>
        <end position="312"/>
    </location>
</feature>
<feature type="compositionally biased region" description="Basic and acidic residues" evidence="1">
    <location>
        <begin position="189"/>
        <end position="200"/>
    </location>
</feature>
<dbReference type="PANTHER" id="PTHR46583:SF2">
    <property type="entry name" value="RGS DOMAIN-CONTAINING PROTEIN"/>
    <property type="match status" value="1"/>
</dbReference>
<dbReference type="InterPro" id="IPR042651">
    <property type="entry name" value="Rgs22"/>
</dbReference>
<dbReference type="GO" id="GO:0005634">
    <property type="term" value="C:nucleus"/>
    <property type="evidence" value="ECO:0007669"/>
    <property type="project" value="TreeGrafter"/>
</dbReference>
<dbReference type="Proteomes" id="UP000050790">
    <property type="component" value="Unassembled WGS sequence"/>
</dbReference>
<reference evidence="4" key="1">
    <citation type="submission" date="2023-11" db="UniProtKB">
        <authorList>
            <consortium name="WormBaseParasite"/>
        </authorList>
    </citation>
    <scope>IDENTIFICATION</scope>
</reference>
<dbReference type="PANTHER" id="PTHR46583">
    <property type="entry name" value="REGULATOR OF G-PROTEIN SIGNALING 22"/>
    <property type="match status" value="1"/>
</dbReference>
<evidence type="ECO:0000313" key="3">
    <source>
        <dbReference type="Proteomes" id="UP000050790"/>
    </source>
</evidence>
<dbReference type="SUPFAM" id="SSF48097">
    <property type="entry name" value="Regulator of G-protein signaling, RGS"/>
    <property type="match status" value="3"/>
</dbReference>
<evidence type="ECO:0000313" key="4">
    <source>
        <dbReference type="WBParaSite" id="SMRG1_46940.1"/>
    </source>
</evidence>
<feature type="region of interest" description="Disordered" evidence="1">
    <location>
        <begin position="985"/>
        <end position="1006"/>
    </location>
</feature>
<dbReference type="Gene3D" id="1.10.167.10">
    <property type="entry name" value="Regulator of G-protein Signalling 4, domain 2"/>
    <property type="match status" value="2"/>
</dbReference>
<feature type="region of interest" description="Disordered" evidence="1">
    <location>
        <begin position="221"/>
        <end position="254"/>
    </location>
</feature>
<feature type="region of interest" description="Disordered" evidence="1">
    <location>
        <begin position="288"/>
        <end position="341"/>
    </location>
</feature>
<dbReference type="GO" id="GO:0001965">
    <property type="term" value="F:G-protein alpha-subunit binding"/>
    <property type="evidence" value="ECO:0007669"/>
    <property type="project" value="InterPro"/>
</dbReference>
<name>A0AA84ZSQ0_9TREM</name>
<protein>
    <recommendedName>
        <fullName evidence="2">RGS domain-containing protein</fullName>
    </recommendedName>
</protein>
<feature type="region of interest" description="Disordered" evidence="1">
    <location>
        <begin position="149"/>
        <end position="200"/>
    </location>
</feature>
<feature type="domain" description="RGS" evidence="2">
    <location>
        <begin position="1085"/>
        <end position="1156"/>
    </location>
</feature>
<feature type="compositionally biased region" description="Low complexity" evidence="1">
    <location>
        <begin position="321"/>
        <end position="340"/>
    </location>
</feature>
<dbReference type="InterPro" id="IPR044926">
    <property type="entry name" value="RGS_subdomain_2"/>
</dbReference>
<dbReference type="Pfam" id="PF00615">
    <property type="entry name" value="RGS"/>
    <property type="match status" value="1"/>
</dbReference>
<accession>A0AA84ZSQ0</accession>
<dbReference type="InterPro" id="IPR016137">
    <property type="entry name" value="RGS"/>
</dbReference>
<proteinExistence type="predicted"/>